<dbReference type="SUPFAM" id="SSF57884">
    <property type="entry name" value="Ada DNA repair protein, N-terminal domain (N-Ada 10)"/>
    <property type="match status" value="1"/>
</dbReference>
<dbReference type="Proteomes" id="UP000176814">
    <property type="component" value="Unassembled WGS sequence"/>
</dbReference>
<keyword evidence="1" id="KW-0812">Transmembrane</keyword>
<evidence type="ECO:0008006" key="4">
    <source>
        <dbReference type="Google" id="ProtNLM"/>
    </source>
</evidence>
<sequence>MEKIKQFIESDNGKGILTALIVILVGFASFGLGRLSKNNQNSGIEIEYLNQTTSQTTNQEANVIYSLEKESKTISETKTTGKAFFASNRGKKYYSIGCSGGKTIKQENRIYFNTEAEAISAGYSKSTSCK</sequence>
<accession>A0A1F6X9P8</accession>
<reference evidence="2 3" key="1">
    <citation type="journal article" date="2016" name="Nat. Commun.">
        <title>Thousands of microbial genomes shed light on interconnected biogeochemical processes in an aquifer system.</title>
        <authorList>
            <person name="Anantharaman K."/>
            <person name="Brown C.T."/>
            <person name="Hug L.A."/>
            <person name="Sharon I."/>
            <person name="Castelle C.J."/>
            <person name="Probst A.J."/>
            <person name="Thomas B.C."/>
            <person name="Singh A."/>
            <person name="Wilkins M.J."/>
            <person name="Karaoz U."/>
            <person name="Brodie E.L."/>
            <person name="Williams K.H."/>
            <person name="Hubbard S.S."/>
            <person name="Banfield J.F."/>
        </authorList>
    </citation>
    <scope>NUCLEOTIDE SEQUENCE [LARGE SCALE GENOMIC DNA]</scope>
</reference>
<name>A0A1F6X9P8_9BACT</name>
<evidence type="ECO:0000313" key="2">
    <source>
        <dbReference type="EMBL" id="OGI90927.1"/>
    </source>
</evidence>
<comment type="caution">
    <text evidence="2">The sequence shown here is derived from an EMBL/GenBank/DDBJ whole genome shotgun (WGS) entry which is preliminary data.</text>
</comment>
<gene>
    <name evidence="2" type="ORF">A2911_00855</name>
</gene>
<dbReference type="AlphaFoldDB" id="A0A1F6X9P8"/>
<protein>
    <recommendedName>
        <fullName evidence="4">Ada DNA repair metal-binding domain-containing protein</fullName>
    </recommendedName>
</protein>
<dbReference type="EMBL" id="MFUW01000005">
    <property type="protein sequence ID" value="OGI90927.1"/>
    <property type="molecule type" value="Genomic_DNA"/>
</dbReference>
<proteinExistence type="predicted"/>
<keyword evidence="1" id="KW-0472">Membrane</keyword>
<evidence type="ECO:0000256" key="1">
    <source>
        <dbReference type="SAM" id="Phobius"/>
    </source>
</evidence>
<feature type="transmembrane region" description="Helical" evidence="1">
    <location>
        <begin position="15"/>
        <end position="33"/>
    </location>
</feature>
<keyword evidence="1" id="KW-1133">Transmembrane helix</keyword>
<organism evidence="2 3">
    <name type="scientific">Candidatus Nomurabacteria bacterium RIFCSPLOWO2_01_FULL_40_15</name>
    <dbReference type="NCBI Taxonomy" id="1801772"/>
    <lineage>
        <taxon>Bacteria</taxon>
        <taxon>Candidatus Nomuraibacteriota</taxon>
    </lineage>
</organism>
<evidence type="ECO:0000313" key="3">
    <source>
        <dbReference type="Proteomes" id="UP000176814"/>
    </source>
</evidence>
<dbReference type="InterPro" id="IPR035451">
    <property type="entry name" value="Ada-like_dom_sf"/>
</dbReference>
<dbReference type="Gene3D" id="3.40.10.10">
    <property type="entry name" value="DNA Methylphosphotriester Repair Domain"/>
    <property type="match status" value="1"/>
</dbReference>